<reference evidence="2 3" key="1">
    <citation type="submission" date="2019-05" db="EMBL/GenBank/DDBJ databases">
        <title>Another draft genome of Portunus trituberculatus and its Hox gene families provides insights of decapod evolution.</title>
        <authorList>
            <person name="Jeong J.-H."/>
            <person name="Song I."/>
            <person name="Kim S."/>
            <person name="Choi T."/>
            <person name="Kim D."/>
            <person name="Ryu S."/>
            <person name="Kim W."/>
        </authorList>
    </citation>
    <scope>NUCLEOTIDE SEQUENCE [LARGE SCALE GENOMIC DNA]</scope>
    <source>
        <tissue evidence="2">Muscle</tissue>
    </source>
</reference>
<proteinExistence type="predicted"/>
<accession>A0A5B7DU70</accession>
<name>A0A5B7DU70_PORTR</name>
<dbReference type="Proteomes" id="UP000324222">
    <property type="component" value="Unassembled WGS sequence"/>
</dbReference>
<evidence type="ECO:0000313" key="2">
    <source>
        <dbReference type="EMBL" id="MPC24855.1"/>
    </source>
</evidence>
<evidence type="ECO:0000313" key="3">
    <source>
        <dbReference type="Proteomes" id="UP000324222"/>
    </source>
</evidence>
<sequence>MRHVDHAAAAERGCEATPVTNTSRDPHLPSLFSPERDPETRAPSTYSTAAKCRVWRVVLKRRLTLAARNNLRHTPPGSAITYTTKVAPVPGVVT</sequence>
<dbReference type="AlphaFoldDB" id="A0A5B7DU70"/>
<protein>
    <submittedName>
        <fullName evidence="2">Uncharacterized protein</fullName>
    </submittedName>
</protein>
<feature type="compositionally biased region" description="Basic and acidic residues" evidence="1">
    <location>
        <begin position="1"/>
        <end position="14"/>
    </location>
</feature>
<gene>
    <name evidence="2" type="ORF">E2C01_017949</name>
</gene>
<keyword evidence="3" id="KW-1185">Reference proteome</keyword>
<feature type="region of interest" description="Disordered" evidence="1">
    <location>
        <begin position="1"/>
        <end position="46"/>
    </location>
</feature>
<dbReference type="EMBL" id="VSRR010001383">
    <property type="protein sequence ID" value="MPC24855.1"/>
    <property type="molecule type" value="Genomic_DNA"/>
</dbReference>
<evidence type="ECO:0000256" key="1">
    <source>
        <dbReference type="SAM" id="MobiDB-lite"/>
    </source>
</evidence>
<comment type="caution">
    <text evidence="2">The sequence shown here is derived from an EMBL/GenBank/DDBJ whole genome shotgun (WGS) entry which is preliminary data.</text>
</comment>
<organism evidence="2 3">
    <name type="scientific">Portunus trituberculatus</name>
    <name type="common">Swimming crab</name>
    <name type="synonym">Neptunus trituberculatus</name>
    <dbReference type="NCBI Taxonomy" id="210409"/>
    <lineage>
        <taxon>Eukaryota</taxon>
        <taxon>Metazoa</taxon>
        <taxon>Ecdysozoa</taxon>
        <taxon>Arthropoda</taxon>
        <taxon>Crustacea</taxon>
        <taxon>Multicrustacea</taxon>
        <taxon>Malacostraca</taxon>
        <taxon>Eumalacostraca</taxon>
        <taxon>Eucarida</taxon>
        <taxon>Decapoda</taxon>
        <taxon>Pleocyemata</taxon>
        <taxon>Brachyura</taxon>
        <taxon>Eubrachyura</taxon>
        <taxon>Portunoidea</taxon>
        <taxon>Portunidae</taxon>
        <taxon>Portuninae</taxon>
        <taxon>Portunus</taxon>
    </lineage>
</organism>